<dbReference type="AlphaFoldDB" id="A0A4Y7L959"/>
<organism evidence="1 2">
    <name type="scientific">Papaver somniferum</name>
    <name type="common">Opium poppy</name>
    <dbReference type="NCBI Taxonomy" id="3469"/>
    <lineage>
        <taxon>Eukaryota</taxon>
        <taxon>Viridiplantae</taxon>
        <taxon>Streptophyta</taxon>
        <taxon>Embryophyta</taxon>
        <taxon>Tracheophyta</taxon>
        <taxon>Spermatophyta</taxon>
        <taxon>Magnoliopsida</taxon>
        <taxon>Ranunculales</taxon>
        <taxon>Papaveraceae</taxon>
        <taxon>Papaveroideae</taxon>
        <taxon>Papaver</taxon>
    </lineage>
</organism>
<dbReference type="Proteomes" id="UP000316621">
    <property type="component" value="Chromosome 10"/>
</dbReference>
<reference evidence="1 2" key="1">
    <citation type="journal article" date="2018" name="Science">
        <title>The opium poppy genome and morphinan production.</title>
        <authorList>
            <person name="Guo L."/>
            <person name="Winzer T."/>
            <person name="Yang X."/>
            <person name="Li Y."/>
            <person name="Ning Z."/>
            <person name="He Z."/>
            <person name="Teodor R."/>
            <person name="Lu Y."/>
            <person name="Bowser T.A."/>
            <person name="Graham I.A."/>
            <person name="Ye K."/>
        </authorList>
    </citation>
    <scope>NUCLEOTIDE SEQUENCE [LARGE SCALE GENOMIC DNA]</scope>
    <source>
        <strain evidence="2">cv. HN1</strain>
        <tissue evidence="1">Leaves</tissue>
    </source>
</reference>
<dbReference type="Gramene" id="RZC81766">
    <property type="protein sequence ID" value="RZC81766"/>
    <property type="gene ID" value="C5167_044331"/>
</dbReference>
<evidence type="ECO:0000313" key="1">
    <source>
        <dbReference type="EMBL" id="RZC81766.1"/>
    </source>
</evidence>
<sequence>MVRGFSMPNMATYILVVFFQINPWRGRVFFCFCKTLTDVVVQRQVPLQIAVRKLYPSPEHLQIYKNVAREVWVKKDKQKEL</sequence>
<keyword evidence="2" id="KW-1185">Reference proteome</keyword>
<accession>A0A4Y7L959</accession>
<gene>
    <name evidence="1" type="ORF">C5167_044331</name>
</gene>
<dbReference type="EMBL" id="CM010724">
    <property type="protein sequence ID" value="RZC81766.1"/>
    <property type="molecule type" value="Genomic_DNA"/>
</dbReference>
<protein>
    <submittedName>
        <fullName evidence="1">Uncharacterized protein</fullName>
    </submittedName>
</protein>
<name>A0A4Y7L959_PAPSO</name>
<proteinExistence type="predicted"/>
<evidence type="ECO:0000313" key="2">
    <source>
        <dbReference type="Proteomes" id="UP000316621"/>
    </source>
</evidence>